<dbReference type="AlphaFoldDB" id="A0A1Y5PL15"/>
<gene>
    <name evidence="2" type="ORF">MHPYR_370062</name>
</gene>
<evidence type="ECO:0000313" key="2">
    <source>
        <dbReference type="EMBL" id="SBS76861.1"/>
    </source>
</evidence>
<dbReference type="Pfam" id="PF11716">
    <property type="entry name" value="MDMPI_N"/>
    <property type="match status" value="1"/>
</dbReference>
<evidence type="ECO:0000259" key="1">
    <source>
        <dbReference type="Pfam" id="PF11716"/>
    </source>
</evidence>
<dbReference type="Gene3D" id="1.20.120.450">
    <property type="entry name" value="dinb family like domain"/>
    <property type="match status" value="1"/>
</dbReference>
<protein>
    <recommendedName>
        <fullName evidence="1">Mycothiol-dependent maleylpyruvate isomerase metal-binding domain-containing protein</fullName>
    </recommendedName>
</protein>
<accession>A0A1Y5PL15</accession>
<dbReference type="NCBIfam" id="TIGR03083">
    <property type="entry name" value="maleylpyruvate isomerase family mycothiol-dependent enzyme"/>
    <property type="match status" value="1"/>
</dbReference>
<dbReference type="InterPro" id="IPR034660">
    <property type="entry name" value="DinB/YfiT-like"/>
</dbReference>
<dbReference type="InterPro" id="IPR017517">
    <property type="entry name" value="Maleyloyr_isom"/>
</dbReference>
<dbReference type="InterPro" id="IPR024344">
    <property type="entry name" value="MDMPI_metal-binding"/>
</dbReference>
<dbReference type="GO" id="GO:0046872">
    <property type="term" value="F:metal ion binding"/>
    <property type="evidence" value="ECO:0007669"/>
    <property type="project" value="InterPro"/>
</dbReference>
<dbReference type="SUPFAM" id="SSF109854">
    <property type="entry name" value="DinB/YfiT-like putative metalloenzymes"/>
    <property type="match status" value="1"/>
</dbReference>
<proteinExistence type="predicted"/>
<reference evidence="2" key="1">
    <citation type="submission" date="2016-03" db="EMBL/GenBank/DDBJ databases">
        <authorList>
            <person name="Ploux O."/>
        </authorList>
    </citation>
    <scope>NUCLEOTIDE SEQUENCE</scope>
    <source>
        <strain evidence="2">UC10</strain>
    </source>
</reference>
<dbReference type="EMBL" id="FLQS01000031">
    <property type="protein sequence ID" value="SBS76861.1"/>
    <property type="molecule type" value="Genomic_DNA"/>
</dbReference>
<sequence length="211" mass="23225">MDPTTLATQERDEFADLLAGLNDRQWNAPSLCGGWRIRDVAAHVIAYLDRSRAAFTATLAKHRLNLDRLNAADVHGFSPCPPEHIVGMMRDHATPRGVGSGFGGRVALVECMIHQQDVRRPLNLPRAIPPERLIVALEFATMAPLIRGGWYTRGVRLIATDLEWSTGRGPEVRGSGEAILMAMARRPSTFADLTGPGVKILSQRGRSDRNR</sequence>
<feature type="domain" description="Mycothiol-dependent maleylpyruvate isomerase metal-binding" evidence="1">
    <location>
        <begin position="8"/>
        <end position="76"/>
    </location>
</feature>
<organism evidence="2">
    <name type="scientific">uncultured Mycobacterium sp</name>
    <dbReference type="NCBI Taxonomy" id="171292"/>
    <lineage>
        <taxon>Bacteria</taxon>
        <taxon>Bacillati</taxon>
        <taxon>Actinomycetota</taxon>
        <taxon>Actinomycetes</taxon>
        <taxon>Mycobacteriales</taxon>
        <taxon>Mycobacteriaceae</taxon>
        <taxon>Mycobacterium</taxon>
        <taxon>environmental samples</taxon>
    </lineage>
</organism>
<name>A0A1Y5PL15_9MYCO</name>